<proteinExistence type="predicted"/>
<protein>
    <submittedName>
        <fullName evidence="3">DUF418 domain-containing protein</fullName>
    </submittedName>
</protein>
<evidence type="ECO:0000313" key="3">
    <source>
        <dbReference type="EMBL" id="QDP19173.1"/>
    </source>
</evidence>
<dbReference type="PANTHER" id="PTHR30590">
    <property type="entry name" value="INNER MEMBRANE PROTEIN"/>
    <property type="match status" value="1"/>
</dbReference>
<dbReference type="Proteomes" id="UP000321857">
    <property type="component" value="Chromosome"/>
</dbReference>
<feature type="transmembrane region" description="Helical" evidence="1">
    <location>
        <begin position="143"/>
        <end position="166"/>
    </location>
</feature>
<dbReference type="EMBL" id="CP041659">
    <property type="protein sequence ID" value="QDP19173.1"/>
    <property type="molecule type" value="Genomic_DNA"/>
</dbReference>
<feature type="transmembrane region" description="Helical" evidence="1">
    <location>
        <begin position="341"/>
        <end position="363"/>
    </location>
</feature>
<keyword evidence="1" id="KW-0812">Transmembrane</keyword>
<evidence type="ECO:0000256" key="1">
    <source>
        <dbReference type="SAM" id="Phobius"/>
    </source>
</evidence>
<feature type="transmembrane region" description="Helical" evidence="1">
    <location>
        <begin position="369"/>
        <end position="385"/>
    </location>
</feature>
<keyword evidence="1" id="KW-0472">Membrane</keyword>
<dbReference type="InterPro" id="IPR052529">
    <property type="entry name" value="Bact_Transport_Assoc"/>
</dbReference>
<accession>A0A516IQJ2</accession>
<dbReference type="OrthoDB" id="9807744at2"/>
<keyword evidence="4" id="KW-1185">Reference proteome</keyword>
<keyword evidence="1" id="KW-1133">Transmembrane helix</keyword>
<feature type="transmembrane region" description="Helical" evidence="1">
    <location>
        <begin position="224"/>
        <end position="244"/>
    </location>
</feature>
<name>A0A516IQJ2_9SPHN</name>
<dbReference type="InterPro" id="IPR007349">
    <property type="entry name" value="DUF418"/>
</dbReference>
<feature type="transmembrane region" description="Helical" evidence="1">
    <location>
        <begin position="265"/>
        <end position="285"/>
    </location>
</feature>
<evidence type="ECO:0000259" key="2">
    <source>
        <dbReference type="Pfam" id="PF04235"/>
    </source>
</evidence>
<dbReference type="RefSeq" id="WP_147493627.1">
    <property type="nucleotide sequence ID" value="NZ_CP041659.1"/>
</dbReference>
<dbReference type="AlphaFoldDB" id="A0A516IQJ2"/>
<reference evidence="3 4" key="1">
    <citation type="submission" date="2019-07" db="EMBL/GenBank/DDBJ databases">
        <title>Sphingomonas AE3 Genome sequencing and assembly.</title>
        <authorList>
            <person name="Kim H."/>
        </authorList>
    </citation>
    <scope>NUCLEOTIDE SEQUENCE [LARGE SCALE GENOMIC DNA]</scope>
    <source>
        <strain evidence="3 4">AE3</strain>
    </source>
</reference>
<dbReference type="Pfam" id="PF04235">
    <property type="entry name" value="DUF418"/>
    <property type="match status" value="1"/>
</dbReference>
<feature type="transmembrane region" description="Helical" evidence="1">
    <location>
        <begin position="305"/>
        <end position="329"/>
    </location>
</feature>
<organism evidence="3 4">
    <name type="scientific">Sphingomonas xanthus</name>
    <dbReference type="NCBI Taxonomy" id="2594473"/>
    <lineage>
        <taxon>Bacteria</taxon>
        <taxon>Pseudomonadati</taxon>
        <taxon>Pseudomonadota</taxon>
        <taxon>Alphaproteobacteria</taxon>
        <taxon>Sphingomonadales</taxon>
        <taxon>Sphingomonadaceae</taxon>
        <taxon>Sphingomonas</taxon>
    </lineage>
</organism>
<dbReference type="KEGG" id="sxa:FMM02_03860"/>
<feature type="transmembrane region" description="Helical" evidence="1">
    <location>
        <begin position="21"/>
        <end position="40"/>
    </location>
</feature>
<feature type="domain" description="DUF418" evidence="2">
    <location>
        <begin position="248"/>
        <end position="407"/>
    </location>
</feature>
<feature type="transmembrane region" description="Helical" evidence="1">
    <location>
        <begin position="103"/>
        <end position="136"/>
    </location>
</feature>
<evidence type="ECO:0000313" key="4">
    <source>
        <dbReference type="Proteomes" id="UP000321857"/>
    </source>
</evidence>
<gene>
    <name evidence="3" type="ORF">FMM02_03860</name>
</gene>
<dbReference type="PANTHER" id="PTHR30590:SF2">
    <property type="entry name" value="INNER MEMBRANE PROTEIN"/>
    <property type="match status" value="1"/>
</dbReference>
<sequence length="423" mass="45941">MTDATSPAGQRFVTLDVVRGAAVMGILVLNIVAFAMPFPAYSNPAAYGGDTGINLAAWAANFVLFDGKMRTLFSMLFGASTLLVIERARASDRGGASAHYTRMIVLLAVGCLHFWFLWFGDILALYAMCGMIIYVFRKQSPRALIGWAVVLIGLSVIFYGLVSWVASMAGSPGLSPEAAAGAIEARRALELEVGANSGKIASELAIYRSGYAEIVDYRLGKMTWMPFTSLFGYGLETVALMLIGMAMYKSGFVTGDWPRASYRRWAIWGLALGLPPLVLLASRIVTTDFDTPLLFASLVAISAPFDIPVAIAIAALLILWIGSGAAPALRDRVAAAGRMAFTNYLATSLVMTSLFYGYGLGLFGLVERAALWLPVISMWALMLAWSKPWLDRFHYGPLEWLWRSLSRGSLQPMRKAGREPVPV</sequence>